<comment type="function">
    <text evidence="1">Acts as a defensive agent. Recognizes blood group fucosylated oligosaccharides including A, B, H and Lewis B-type antigens. Does not recognize Lewis A antigen and has low affinity for monovalent haptens.</text>
</comment>
<dbReference type="EMBL" id="BMAT01004530">
    <property type="protein sequence ID" value="GFR75141.1"/>
    <property type="molecule type" value="Genomic_DNA"/>
</dbReference>
<reference evidence="9 10" key="1">
    <citation type="journal article" date="2021" name="Elife">
        <title>Chloroplast acquisition without the gene transfer in kleptoplastic sea slugs, Plakobranchus ocellatus.</title>
        <authorList>
            <person name="Maeda T."/>
            <person name="Takahashi S."/>
            <person name="Yoshida T."/>
            <person name="Shimamura S."/>
            <person name="Takaki Y."/>
            <person name="Nagai Y."/>
            <person name="Toyoda A."/>
            <person name="Suzuki Y."/>
            <person name="Arimoto A."/>
            <person name="Ishii H."/>
            <person name="Satoh N."/>
            <person name="Nishiyama T."/>
            <person name="Hasebe M."/>
            <person name="Maruyama T."/>
            <person name="Minagawa J."/>
            <person name="Obokata J."/>
            <person name="Shigenobu S."/>
        </authorList>
    </citation>
    <scope>NUCLEOTIDE SEQUENCE [LARGE SCALE GENOMIC DNA]</scope>
</reference>
<dbReference type="GO" id="GO:0042806">
    <property type="term" value="F:fucose binding"/>
    <property type="evidence" value="ECO:0007669"/>
    <property type="project" value="UniProtKB-ARBA"/>
</dbReference>
<comment type="similarity">
    <text evidence="2">Belongs to the fucolectin family.</text>
</comment>
<proteinExistence type="inferred from homology"/>
<dbReference type="InterPro" id="IPR008979">
    <property type="entry name" value="Galactose-bd-like_sf"/>
</dbReference>
<accession>A0AAV4FS18</accession>
<protein>
    <recommendedName>
        <fullName evidence="8">Fucolectin tachylectin-4 pentraxin-1 domain-containing protein</fullName>
    </recommendedName>
</protein>
<keyword evidence="10" id="KW-1185">Reference proteome</keyword>
<dbReference type="GO" id="GO:0001868">
    <property type="term" value="P:regulation of complement activation, lectin pathway"/>
    <property type="evidence" value="ECO:0007669"/>
    <property type="project" value="UniProtKB-ARBA"/>
</dbReference>
<dbReference type="GO" id="GO:0046872">
    <property type="term" value="F:metal ion binding"/>
    <property type="evidence" value="ECO:0007669"/>
    <property type="project" value="UniProtKB-KW"/>
</dbReference>
<evidence type="ECO:0000313" key="10">
    <source>
        <dbReference type="Proteomes" id="UP000762676"/>
    </source>
</evidence>
<dbReference type="Gene3D" id="2.60.120.260">
    <property type="entry name" value="Galactose-binding domain-like"/>
    <property type="match status" value="1"/>
</dbReference>
<dbReference type="GO" id="GO:0010185">
    <property type="term" value="P:regulation of cellular defense response"/>
    <property type="evidence" value="ECO:0007669"/>
    <property type="project" value="UniProtKB-ARBA"/>
</dbReference>
<sequence length="288" mass="32583">MKILRTYFEKFRKTERRLYECERKENEGASDIIMLRLKYSSESRNVALKQTAQQSSRYVPTEHVPLSAPDFFLAENAVDGRVGDGSRDDSRLTCTHTIYEDDPDWWTVNFTQAADVTRFLVYNRNDACCNVRLENFKLTVLSGASTDTSFTYDEPGTTRALYTVVPSPRISFPVSQVRFDLVAPEAMLTLCEVLVYGGVISYVSTIALFECLFFQLFGYSCARQVRSVNCVGGNVRLTSLTDVTDRGVIGGCQGRILYGLNIAVRGFGLYQIPLCVEEERYKVVDNFN</sequence>
<dbReference type="Pfam" id="PF22633">
    <property type="entry name" value="F5_F8_type_C_2"/>
    <property type="match status" value="1"/>
</dbReference>
<evidence type="ECO:0000256" key="3">
    <source>
        <dbReference type="ARBA" id="ARBA00011233"/>
    </source>
</evidence>
<dbReference type="SUPFAM" id="SSF49785">
    <property type="entry name" value="Galactose-binding domain-like"/>
    <property type="match status" value="1"/>
</dbReference>
<organism evidence="9 10">
    <name type="scientific">Elysia marginata</name>
    <dbReference type="NCBI Taxonomy" id="1093978"/>
    <lineage>
        <taxon>Eukaryota</taxon>
        <taxon>Metazoa</taxon>
        <taxon>Spiralia</taxon>
        <taxon>Lophotrochozoa</taxon>
        <taxon>Mollusca</taxon>
        <taxon>Gastropoda</taxon>
        <taxon>Heterobranchia</taxon>
        <taxon>Euthyneura</taxon>
        <taxon>Panpulmonata</taxon>
        <taxon>Sacoglossa</taxon>
        <taxon>Placobranchoidea</taxon>
        <taxon>Plakobranchidae</taxon>
        <taxon>Elysia</taxon>
    </lineage>
</organism>
<evidence type="ECO:0000256" key="7">
    <source>
        <dbReference type="ARBA" id="ARBA00023157"/>
    </source>
</evidence>
<dbReference type="InterPro" id="IPR051941">
    <property type="entry name" value="BG_Antigen-Binding_Lectin"/>
</dbReference>
<name>A0AAV4FS18_9GAST</name>
<dbReference type="SMART" id="SM00607">
    <property type="entry name" value="FTP"/>
    <property type="match status" value="1"/>
</dbReference>
<evidence type="ECO:0000256" key="5">
    <source>
        <dbReference type="ARBA" id="ARBA00022734"/>
    </source>
</evidence>
<gene>
    <name evidence="9" type="ORF">ElyMa_002179900</name>
</gene>
<comment type="subunit">
    <text evidence="3">Homotrimer.</text>
</comment>
<evidence type="ECO:0000256" key="1">
    <source>
        <dbReference type="ARBA" id="ARBA00002219"/>
    </source>
</evidence>
<evidence type="ECO:0000259" key="8">
    <source>
        <dbReference type="SMART" id="SM00607"/>
    </source>
</evidence>
<comment type="caution">
    <text evidence="9">The sequence shown here is derived from an EMBL/GenBank/DDBJ whole genome shotgun (WGS) entry which is preliminary data.</text>
</comment>
<feature type="domain" description="Fucolectin tachylectin-4 pentraxin-1" evidence="8">
    <location>
        <begin position="43"/>
        <end position="204"/>
    </location>
</feature>
<dbReference type="InterPro" id="IPR006585">
    <property type="entry name" value="FTP1"/>
</dbReference>
<dbReference type="AlphaFoldDB" id="A0AAV4FS18"/>
<evidence type="ECO:0000256" key="6">
    <source>
        <dbReference type="ARBA" id="ARBA00022837"/>
    </source>
</evidence>
<dbReference type="PANTHER" id="PTHR45713">
    <property type="entry name" value="FTP DOMAIN-CONTAINING PROTEIN"/>
    <property type="match status" value="1"/>
</dbReference>
<dbReference type="PANTHER" id="PTHR45713:SF6">
    <property type="entry name" value="F5_8 TYPE C DOMAIN-CONTAINING PROTEIN"/>
    <property type="match status" value="1"/>
</dbReference>
<dbReference type="Proteomes" id="UP000762676">
    <property type="component" value="Unassembled WGS sequence"/>
</dbReference>
<keyword evidence="6" id="KW-0106">Calcium</keyword>
<evidence type="ECO:0000256" key="2">
    <source>
        <dbReference type="ARBA" id="ARBA00010147"/>
    </source>
</evidence>
<keyword evidence="5" id="KW-0430">Lectin</keyword>
<keyword evidence="4" id="KW-0479">Metal-binding</keyword>
<evidence type="ECO:0000256" key="4">
    <source>
        <dbReference type="ARBA" id="ARBA00022723"/>
    </source>
</evidence>
<keyword evidence="7" id="KW-1015">Disulfide bond</keyword>
<evidence type="ECO:0000313" key="9">
    <source>
        <dbReference type="EMBL" id="GFR75141.1"/>
    </source>
</evidence>